<evidence type="ECO:0000313" key="1">
    <source>
        <dbReference type="EMBL" id="GLB30277.1"/>
    </source>
</evidence>
<keyword evidence="4" id="KW-1185">Reference proteome</keyword>
<dbReference type="EMBL" id="QOHO01000067">
    <property type="protein sequence ID" value="RFZ77084.1"/>
    <property type="molecule type" value="Genomic_DNA"/>
</dbReference>
<evidence type="ECO:0000313" key="3">
    <source>
        <dbReference type="Proteomes" id="UP000260680"/>
    </source>
</evidence>
<dbReference type="RefSeq" id="WP_117418720.1">
    <property type="nucleotide sequence ID" value="NZ_BRPJ01000037.1"/>
</dbReference>
<dbReference type="OrthoDB" id="2084027at2"/>
<organism evidence="2 3">
    <name type="scientific">Lacrimispora amygdalina</name>
    <dbReference type="NCBI Taxonomy" id="253257"/>
    <lineage>
        <taxon>Bacteria</taxon>
        <taxon>Bacillati</taxon>
        <taxon>Bacillota</taxon>
        <taxon>Clostridia</taxon>
        <taxon>Lachnospirales</taxon>
        <taxon>Lachnospiraceae</taxon>
        <taxon>Lacrimispora</taxon>
    </lineage>
</organism>
<dbReference type="Proteomes" id="UP001419084">
    <property type="component" value="Unassembled WGS sequence"/>
</dbReference>
<dbReference type="Proteomes" id="UP000260680">
    <property type="component" value="Unassembled WGS sequence"/>
</dbReference>
<sequence>MIKEQSFEDLYGYFFGMLNRGDLDELYARALEAIPTIVSLYEISDFNSSPEAGSMSLWTEYPAVLQNPHTFARGR</sequence>
<proteinExistence type="predicted"/>
<reference evidence="1 4" key="2">
    <citation type="journal article" date="2024" name="Int. J. Syst. Evol. Microbiol.">
        <title>Lacrimispora brassicae sp. nov. isolated from fermented cabbage, and proposal of Clostridium indicum Gundawar et al. 2019 and Clostridium methoxybenzovorans Mechichi et al. 1999 as heterotypic synonyms of Lacrimispora amygdalina (Parshina et al. 2003) Haas and Blanchard 2020 and Lacrimispora indolis (McClung and McCoy 1957) Haas and Blanchard 2020, respectively.</title>
        <authorList>
            <person name="Kobayashi H."/>
            <person name="Tanizawa Y."/>
            <person name="Sakamoto M."/>
            <person name="Ohkuma M."/>
            <person name="Tohno M."/>
        </authorList>
    </citation>
    <scope>NUCLEOTIDE SEQUENCE [LARGE SCALE GENOMIC DNA]</scope>
    <source>
        <strain evidence="1 4">DSM 12857</strain>
    </source>
</reference>
<accession>A0A3E2N818</accession>
<protein>
    <submittedName>
        <fullName evidence="2">Uncharacterized protein</fullName>
    </submittedName>
</protein>
<dbReference type="EMBL" id="BRPJ01000037">
    <property type="protein sequence ID" value="GLB30277.1"/>
    <property type="molecule type" value="Genomic_DNA"/>
</dbReference>
<gene>
    <name evidence="2" type="ORF">DS742_19900</name>
    <name evidence="1" type="ORF">LAD12857_22000</name>
</gene>
<name>A0A3E2N818_9FIRM</name>
<evidence type="ECO:0000313" key="2">
    <source>
        <dbReference type="EMBL" id="RFZ77084.1"/>
    </source>
</evidence>
<dbReference type="AlphaFoldDB" id="A0A3E2N818"/>
<evidence type="ECO:0000313" key="4">
    <source>
        <dbReference type="Proteomes" id="UP001419084"/>
    </source>
</evidence>
<reference evidence="2 3" key="1">
    <citation type="submission" date="2018-07" db="EMBL/GenBank/DDBJ databases">
        <title>New species, Clostridium PI-S10-A1B.</title>
        <authorList>
            <person name="Krishna G."/>
            <person name="Summeta K."/>
            <person name="Shikha S."/>
            <person name="Prabhu P.B."/>
            <person name="Suresh K."/>
        </authorList>
    </citation>
    <scope>NUCLEOTIDE SEQUENCE [LARGE SCALE GENOMIC DNA]</scope>
    <source>
        <strain evidence="2 3">PI-S10-A1B</strain>
    </source>
</reference>
<comment type="caution">
    <text evidence="2">The sequence shown here is derived from an EMBL/GenBank/DDBJ whole genome shotgun (WGS) entry which is preliminary data.</text>
</comment>